<feature type="compositionally biased region" description="Low complexity" evidence="6">
    <location>
        <begin position="56"/>
        <end position="66"/>
    </location>
</feature>
<dbReference type="PRINTS" id="PR00690">
    <property type="entry name" value="ADHESNFAMILY"/>
</dbReference>
<name>A0ABP9UBM5_9DEIO</name>
<organism evidence="7 8">
    <name type="scientific">Deinococcus caeni</name>
    <dbReference type="NCBI Taxonomy" id="569127"/>
    <lineage>
        <taxon>Bacteria</taxon>
        <taxon>Thermotogati</taxon>
        <taxon>Deinococcota</taxon>
        <taxon>Deinococci</taxon>
        <taxon>Deinococcales</taxon>
        <taxon>Deinococcaceae</taxon>
        <taxon>Deinococcus</taxon>
    </lineage>
</organism>
<comment type="similarity">
    <text evidence="5">Belongs to the bacterial solute-binding protein 9 family.</text>
</comment>
<dbReference type="PANTHER" id="PTHR42953:SF1">
    <property type="entry name" value="METAL-BINDING PROTEIN HI_0362-RELATED"/>
    <property type="match status" value="1"/>
</dbReference>
<comment type="caution">
    <text evidence="7">The sequence shown here is derived from an EMBL/GenBank/DDBJ whole genome shotgun (WGS) entry which is preliminary data.</text>
</comment>
<evidence type="ECO:0000256" key="2">
    <source>
        <dbReference type="ARBA" id="ARBA00022448"/>
    </source>
</evidence>
<dbReference type="InterPro" id="IPR050492">
    <property type="entry name" value="Bact_metal-bind_prot9"/>
</dbReference>
<evidence type="ECO:0000313" key="8">
    <source>
        <dbReference type="Proteomes" id="UP001423409"/>
    </source>
</evidence>
<dbReference type="InterPro" id="IPR006129">
    <property type="entry name" value="AdhesinB"/>
</dbReference>
<evidence type="ECO:0000256" key="4">
    <source>
        <dbReference type="ARBA" id="ARBA00022729"/>
    </source>
</evidence>
<reference evidence="7 8" key="1">
    <citation type="submission" date="2024-02" db="EMBL/GenBank/DDBJ databases">
        <title>Deinococcus caeni NBRC 101312.</title>
        <authorList>
            <person name="Ichikawa N."/>
            <person name="Katano-Makiyama Y."/>
            <person name="Hidaka K."/>
        </authorList>
    </citation>
    <scope>NUCLEOTIDE SEQUENCE [LARGE SCALE GENOMIC DNA]</scope>
    <source>
        <strain evidence="7 8">NBRC 101312</strain>
    </source>
</reference>
<evidence type="ECO:0000256" key="3">
    <source>
        <dbReference type="ARBA" id="ARBA00022723"/>
    </source>
</evidence>
<dbReference type="EMBL" id="BAABQU010000013">
    <property type="protein sequence ID" value="GAA5439840.1"/>
    <property type="molecule type" value="Genomic_DNA"/>
</dbReference>
<dbReference type="CDD" id="cd01137">
    <property type="entry name" value="PsaA"/>
    <property type="match status" value="1"/>
</dbReference>
<accession>A0ABP9UBM5</accession>
<protein>
    <submittedName>
        <fullName evidence="7">Periplasmic chelated iron-binding protein YfeA</fullName>
    </submittedName>
</protein>
<dbReference type="PRINTS" id="PR00691">
    <property type="entry name" value="ADHESINB"/>
</dbReference>
<evidence type="ECO:0000256" key="1">
    <source>
        <dbReference type="ARBA" id="ARBA00004196"/>
    </source>
</evidence>
<dbReference type="Gene3D" id="3.40.50.1980">
    <property type="entry name" value="Nitrogenase molybdenum iron protein domain"/>
    <property type="match status" value="2"/>
</dbReference>
<dbReference type="InterPro" id="IPR006127">
    <property type="entry name" value="ZnuA-like"/>
</dbReference>
<keyword evidence="8" id="KW-1185">Reference proteome</keyword>
<keyword evidence="3" id="KW-0479">Metal-binding</keyword>
<gene>
    <name evidence="7" type="primary">yfeA</name>
    <name evidence="7" type="ORF">Dcae01_01347</name>
</gene>
<feature type="region of interest" description="Disordered" evidence="6">
    <location>
        <begin position="50"/>
        <end position="72"/>
    </location>
</feature>
<dbReference type="InterPro" id="IPR006128">
    <property type="entry name" value="Lipoprotein_PsaA-like"/>
</dbReference>
<comment type="subcellular location">
    <subcellularLocation>
        <location evidence="1">Cell envelope</location>
    </subcellularLocation>
</comment>
<proteinExistence type="inferred from homology"/>
<dbReference type="Proteomes" id="UP001423409">
    <property type="component" value="Unassembled WGS sequence"/>
</dbReference>
<dbReference type="SUPFAM" id="SSF53807">
    <property type="entry name" value="Helical backbone' metal receptor"/>
    <property type="match status" value="1"/>
</dbReference>
<sequence>MSMNKNRQQNSEIRSTFGVVLAPHTVVTPMKMLLLSAALLCVAGTLSSCGPAEPATRTTSQGTDTGSGTGDRPRVLTTFTILADMARNVAGDRIEVVSITRPGAEIHGYQPTPSDLIRAQGAKLILNNGLNLERWFTRFTQDSDAPTVTLTDGIEPVNISADAYAGKPNPHAWMSPRNALIYVENIRKALTDLDPAGADTFRANADAYAAQIREVDQQLSTQLGQLPPNRRALVTCEGAFSYLARDYGLKELYLWPVNAEEGQGTPRQIRAVIDGVRAQGVPAVFCESTVPDKGMRQVAAEAGARYGGALHVDSLSDEVPTYLDLLRRDAEVILAGLTEGQP</sequence>
<dbReference type="PANTHER" id="PTHR42953">
    <property type="entry name" value="HIGH-AFFINITY ZINC UPTAKE SYSTEM PROTEIN ZNUA-RELATED"/>
    <property type="match status" value="1"/>
</dbReference>
<evidence type="ECO:0000256" key="6">
    <source>
        <dbReference type="SAM" id="MobiDB-lite"/>
    </source>
</evidence>
<evidence type="ECO:0000313" key="7">
    <source>
        <dbReference type="EMBL" id="GAA5439840.1"/>
    </source>
</evidence>
<dbReference type="Pfam" id="PF01297">
    <property type="entry name" value="ZnuA"/>
    <property type="match status" value="1"/>
</dbReference>
<keyword evidence="4" id="KW-0732">Signal</keyword>
<keyword evidence="2 5" id="KW-0813">Transport</keyword>
<evidence type="ECO:0000256" key="5">
    <source>
        <dbReference type="RuleBase" id="RU003512"/>
    </source>
</evidence>